<dbReference type="Proteomes" id="UP000325315">
    <property type="component" value="Unassembled WGS sequence"/>
</dbReference>
<evidence type="ECO:0000313" key="1">
    <source>
        <dbReference type="EMBL" id="KAA3474277.1"/>
    </source>
</evidence>
<dbReference type="OrthoDB" id="10457487at2759"/>
<organism evidence="1 2">
    <name type="scientific">Gossypium australe</name>
    <dbReference type="NCBI Taxonomy" id="47621"/>
    <lineage>
        <taxon>Eukaryota</taxon>
        <taxon>Viridiplantae</taxon>
        <taxon>Streptophyta</taxon>
        <taxon>Embryophyta</taxon>
        <taxon>Tracheophyta</taxon>
        <taxon>Spermatophyta</taxon>
        <taxon>Magnoliopsida</taxon>
        <taxon>eudicotyledons</taxon>
        <taxon>Gunneridae</taxon>
        <taxon>Pentapetalae</taxon>
        <taxon>rosids</taxon>
        <taxon>malvids</taxon>
        <taxon>Malvales</taxon>
        <taxon>Malvaceae</taxon>
        <taxon>Malvoideae</taxon>
        <taxon>Gossypium</taxon>
    </lineage>
</organism>
<sequence>MDASCEVEVRQLWTKVDSDVLTIEELSTNAPIEKTIEKLIIFKMQLNLEIDKGEQYWEQQAQAN</sequence>
<dbReference type="AlphaFoldDB" id="A0A5B6VZL9"/>
<protein>
    <submittedName>
        <fullName evidence="1">Uncharacterized protein</fullName>
    </submittedName>
</protein>
<comment type="caution">
    <text evidence="1">The sequence shown here is derived from an EMBL/GenBank/DDBJ whole genome shotgun (WGS) entry which is preliminary data.</text>
</comment>
<dbReference type="EMBL" id="SMMG02000005">
    <property type="protein sequence ID" value="KAA3474277.1"/>
    <property type="molecule type" value="Genomic_DNA"/>
</dbReference>
<accession>A0A5B6VZL9</accession>
<keyword evidence="2" id="KW-1185">Reference proteome</keyword>
<name>A0A5B6VZL9_9ROSI</name>
<proteinExistence type="predicted"/>
<evidence type="ECO:0000313" key="2">
    <source>
        <dbReference type="Proteomes" id="UP000325315"/>
    </source>
</evidence>
<reference evidence="2" key="1">
    <citation type="journal article" date="2019" name="Plant Biotechnol. J.">
        <title>Genome sequencing of the Australian wild diploid species Gossypium australe highlights disease resistance and delayed gland morphogenesis.</title>
        <authorList>
            <person name="Cai Y."/>
            <person name="Cai X."/>
            <person name="Wang Q."/>
            <person name="Wang P."/>
            <person name="Zhang Y."/>
            <person name="Cai C."/>
            <person name="Xu Y."/>
            <person name="Wang K."/>
            <person name="Zhou Z."/>
            <person name="Wang C."/>
            <person name="Geng S."/>
            <person name="Li B."/>
            <person name="Dong Q."/>
            <person name="Hou Y."/>
            <person name="Wang H."/>
            <person name="Ai P."/>
            <person name="Liu Z."/>
            <person name="Yi F."/>
            <person name="Sun M."/>
            <person name="An G."/>
            <person name="Cheng J."/>
            <person name="Zhang Y."/>
            <person name="Shi Q."/>
            <person name="Xie Y."/>
            <person name="Shi X."/>
            <person name="Chang Y."/>
            <person name="Huang F."/>
            <person name="Chen Y."/>
            <person name="Hong S."/>
            <person name="Mi L."/>
            <person name="Sun Q."/>
            <person name="Zhang L."/>
            <person name="Zhou B."/>
            <person name="Peng R."/>
            <person name="Zhang X."/>
            <person name="Liu F."/>
        </authorList>
    </citation>
    <scope>NUCLEOTIDE SEQUENCE [LARGE SCALE GENOMIC DNA]</scope>
    <source>
        <strain evidence="2">cv. PA1801</strain>
    </source>
</reference>
<gene>
    <name evidence="1" type="ORF">EPI10_024578</name>
</gene>